<feature type="region of interest" description="Disordered" evidence="1">
    <location>
        <begin position="688"/>
        <end position="709"/>
    </location>
</feature>
<dbReference type="AlphaFoldDB" id="A0A3R7M2Y0"/>
<reference evidence="2 3" key="1">
    <citation type="journal article" date="2018" name="BMC Genomics">
        <title>Genomic comparison of Trypanosoma conorhini and Trypanosoma rangeli to Trypanosoma cruzi strains of high and low virulence.</title>
        <authorList>
            <person name="Bradwell K.R."/>
            <person name="Koparde V.N."/>
            <person name="Matveyev A.V."/>
            <person name="Serrano M.G."/>
            <person name="Alves J.M."/>
            <person name="Parikh H."/>
            <person name="Huang B."/>
            <person name="Lee V."/>
            <person name="Espinosa-Alvarez O."/>
            <person name="Ortiz P.A."/>
            <person name="Costa-Martins A.G."/>
            <person name="Teixeira M.M."/>
            <person name="Buck G.A."/>
        </authorList>
    </citation>
    <scope>NUCLEOTIDE SEQUENCE [LARGE SCALE GENOMIC DNA]</scope>
    <source>
        <strain evidence="2 3">025E</strain>
    </source>
</reference>
<protein>
    <submittedName>
        <fullName evidence="2">Uncharacterized protein</fullName>
    </submittedName>
</protein>
<feature type="region of interest" description="Disordered" evidence="1">
    <location>
        <begin position="1073"/>
        <end position="1096"/>
    </location>
</feature>
<dbReference type="Proteomes" id="UP000284403">
    <property type="component" value="Unassembled WGS sequence"/>
</dbReference>
<feature type="compositionally biased region" description="Basic and acidic residues" evidence="1">
    <location>
        <begin position="167"/>
        <end position="177"/>
    </location>
</feature>
<feature type="region of interest" description="Disordered" evidence="1">
    <location>
        <begin position="793"/>
        <end position="932"/>
    </location>
</feature>
<feature type="compositionally biased region" description="Basic and acidic residues" evidence="1">
    <location>
        <begin position="560"/>
        <end position="576"/>
    </location>
</feature>
<feature type="region of interest" description="Disordered" evidence="1">
    <location>
        <begin position="85"/>
        <end position="183"/>
    </location>
</feature>
<feature type="region of interest" description="Disordered" evidence="1">
    <location>
        <begin position="257"/>
        <end position="299"/>
    </location>
</feature>
<feature type="region of interest" description="Disordered" evidence="1">
    <location>
        <begin position="521"/>
        <end position="545"/>
    </location>
</feature>
<gene>
    <name evidence="2" type="ORF">Tco025E_02176</name>
</gene>
<dbReference type="EMBL" id="MKKU01000082">
    <property type="protein sequence ID" value="RNF25587.1"/>
    <property type="molecule type" value="Genomic_DNA"/>
</dbReference>
<feature type="compositionally biased region" description="Polar residues" evidence="1">
    <location>
        <begin position="275"/>
        <end position="285"/>
    </location>
</feature>
<feature type="compositionally biased region" description="Basic residues" evidence="1">
    <location>
        <begin position="907"/>
        <end position="918"/>
    </location>
</feature>
<feature type="compositionally biased region" description="Basic and acidic residues" evidence="1">
    <location>
        <begin position="894"/>
        <end position="906"/>
    </location>
</feature>
<feature type="region of interest" description="Disordered" evidence="1">
    <location>
        <begin position="560"/>
        <end position="673"/>
    </location>
</feature>
<sequence>MNRRRRSSRSGGNLAYGRPPSSPGGLRSGHREELPVLPEMPSFFPDPIALDAEDRYLKQFRDEMFKREYGASMRAVLQRLRAQLQEHGEKPKQRRGGSGERSFNSSQDLGGSRKSQVDVKGARGTLEIGETPLSPAEVALPRTLEQQVSDVRPASSSKGAKAGKRITKGEATPKKSAEVSAQEPEVVASMLSILTTTGQEAKVTSHRRDRSPELPVYLTEPFPVPLFALAEEIGMQNLTAETRDAVKSIAEAKRELGLKDDSPLGPAACEGTPRRQASTAGNDPTSAVSPVSHAVSASTMPSPRSAFTFPLADAFVLEAEQHIASEMFCESICEEIVRMAAEVYVTRDFDAMATAYTACSVWDEVHDSVVRSFVPHNPQELTPHKASPAAAPTTRQVKPKRAMNGNPTGAASPGAEDEKERAEFTRSPGDSLPYFGLLPQWASSPSLLDAEAILSFHCRGTTASRPFSGNGLTKPNAMVRQEQGLTFSRLLNASLKKTERQSRTPGVVAARFTANKTYAVAETKTATTEEDADSPGTPPTPIALDDYARYVLPKVAELQRRQSAEEKEKEGEREATKWAGVRRKSSRFRRNSKNKESAAAMNVAPRKEEGEGEAQAAARETTRFTGDGNEVERPQSTSNKGRRRRPQNMSYSDLPSSAEANRSTRTGTPGQVVEDDFTKALRQLPQGYFAPSTAGSSGAANPRNPVPDSLVFIEGDRALTFSTATKKKKQQGTATDANSSTMSKASMHVCRGSASHFTENIWYDDGTAKLSVNITKGGRAALSFYPKSPTAEATAEAELAQQAQPKEAPSPSPRGRYVVLSRKQQKALEDRRRRQKEAAEQAEYESMFVTLPPPPANANTDATENTDADAVKGRSPEPQHPVRIVAEPGVVVERLPDPETEKEAKAKSARKGKFRGRQAKTPQGRAPAADADVVLSDGGEWIVPEGKYQWSGFNPAAEESNAAAGAATARSKKGPLPPQASTARQRQDEEKQQRQGEREGKDENKMKGSLIAAKPPAQPSMKLMGRPVRRVPAVVASSPKREEAEGQKPETGTVVAEGAEKAFKVKYAASVEPRGAQNVHRRHKLPRLPQQPLISDRATHDTVSCLKTPLASELDSIRHLASILQDDPVDAEV</sequence>
<feature type="region of interest" description="Disordered" evidence="1">
    <location>
        <begin position="951"/>
        <end position="1055"/>
    </location>
</feature>
<feature type="compositionally biased region" description="Polar residues" evidence="1">
    <location>
        <begin position="144"/>
        <end position="158"/>
    </location>
</feature>
<feature type="compositionally biased region" description="Low complexity" evidence="1">
    <location>
        <begin position="286"/>
        <end position="298"/>
    </location>
</feature>
<organism evidence="2 3">
    <name type="scientific">Trypanosoma conorhini</name>
    <dbReference type="NCBI Taxonomy" id="83891"/>
    <lineage>
        <taxon>Eukaryota</taxon>
        <taxon>Discoba</taxon>
        <taxon>Euglenozoa</taxon>
        <taxon>Kinetoplastea</taxon>
        <taxon>Metakinetoplastina</taxon>
        <taxon>Trypanosomatida</taxon>
        <taxon>Trypanosomatidae</taxon>
        <taxon>Trypanosoma</taxon>
    </lineage>
</organism>
<comment type="caution">
    <text evidence="2">The sequence shown here is derived from an EMBL/GenBank/DDBJ whole genome shotgun (WGS) entry which is preliminary data.</text>
</comment>
<feature type="region of interest" description="Disordered" evidence="1">
    <location>
        <begin position="376"/>
        <end position="426"/>
    </location>
</feature>
<evidence type="ECO:0000256" key="1">
    <source>
        <dbReference type="SAM" id="MobiDB-lite"/>
    </source>
</evidence>
<dbReference type="OrthoDB" id="250411at2759"/>
<name>A0A3R7M2Y0_9TRYP</name>
<evidence type="ECO:0000313" key="3">
    <source>
        <dbReference type="Proteomes" id="UP000284403"/>
    </source>
</evidence>
<feature type="compositionally biased region" description="Basic residues" evidence="1">
    <location>
        <begin position="580"/>
        <end position="592"/>
    </location>
</feature>
<feature type="compositionally biased region" description="Basic and acidic residues" evidence="1">
    <location>
        <begin position="1039"/>
        <end position="1048"/>
    </location>
</feature>
<proteinExistence type="predicted"/>
<feature type="compositionally biased region" description="Low complexity" evidence="1">
    <location>
        <begin position="793"/>
        <end position="809"/>
    </location>
</feature>
<dbReference type="RefSeq" id="XP_029230793.1">
    <property type="nucleotide sequence ID" value="XM_029369109.1"/>
</dbReference>
<feature type="compositionally biased region" description="Polar residues" evidence="1">
    <location>
        <begin position="647"/>
        <end position="669"/>
    </location>
</feature>
<evidence type="ECO:0000313" key="2">
    <source>
        <dbReference type="EMBL" id="RNF25587.1"/>
    </source>
</evidence>
<feature type="region of interest" description="Disordered" evidence="1">
    <location>
        <begin position="1"/>
        <end position="42"/>
    </location>
</feature>
<accession>A0A3R7M2Y0</accession>
<dbReference type="GeneID" id="40315787"/>
<feature type="compositionally biased region" description="Basic and acidic residues" evidence="1">
    <location>
        <begin position="985"/>
        <end position="1006"/>
    </location>
</feature>
<keyword evidence="3" id="KW-1185">Reference proteome</keyword>
<feature type="compositionally biased region" description="Basic and acidic residues" evidence="1">
    <location>
        <begin position="826"/>
        <end position="839"/>
    </location>
</feature>
<feature type="region of interest" description="Disordered" evidence="1">
    <location>
        <begin position="723"/>
        <end position="744"/>
    </location>
</feature>
<feature type="compositionally biased region" description="Low complexity" evidence="1">
    <location>
        <begin position="956"/>
        <end position="969"/>
    </location>
</feature>